<reference evidence="2 3" key="1">
    <citation type="submission" date="2014-04" db="EMBL/GenBank/DDBJ databases">
        <authorList>
            <consortium name="DOE Joint Genome Institute"/>
            <person name="Kuo A."/>
            <person name="Kohler A."/>
            <person name="Nagy L.G."/>
            <person name="Floudas D."/>
            <person name="Copeland A."/>
            <person name="Barry K.W."/>
            <person name="Cichocki N."/>
            <person name="Veneault-Fourrey C."/>
            <person name="LaButti K."/>
            <person name="Lindquist E.A."/>
            <person name="Lipzen A."/>
            <person name="Lundell T."/>
            <person name="Morin E."/>
            <person name="Murat C."/>
            <person name="Sun H."/>
            <person name="Tunlid A."/>
            <person name="Henrissat B."/>
            <person name="Grigoriev I.V."/>
            <person name="Hibbett D.S."/>
            <person name="Martin F."/>
            <person name="Nordberg H.P."/>
            <person name="Cantor M.N."/>
            <person name="Hua S.X."/>
        </authorList>
    </citation>
    <scope>NUCLEOTIDE SEQUENCE [LARGE SCALE GENOMIC DNA]</scope>
    <source>
        <strain evidence="2 3">Foug A</strain>
    </source>
</reference>
<dbReference type="AlphaFoldDB" id="A0A0C3DBR5"/>
<sequence>MGNLEDWYQKKCARIEEPTPPDGKDPTPPSPNGGGGTPTTPVAPNPGTSPDVDQEMGEQPSISTWSDEDAFPPQTVNNGEQHTQAELLDSLHKTLEGAVDTLKQLTGELEHCIGKNRFAHTS</sequence>
<dbReference type="InParanoid" id="A0A0C3DBR5"/>
<reference evidence="3" key="2">
    <citation type="submission" date="2015-01" db="EMBL/GenBank/DDBJ databases">
        <title>Evolutionary Origins and Diversification of the Mycorrhizal Mutualists.</title>
        <authorList>
            <consortium name="DOE Joint Genome Institute"/>
            <consortium name="Mycorrhizal Genomics Consortium"/>
            <person name="Kohler A."/>
            <person name="Kuo A."/>
            <person name="Nagy L.G."/>
            <person name="Floudas D."/>
            <person name="Copeland A."/>
            <person name="Barry K.W."/>
            <person name="Cichocki N."/>
            <person name="Veneault-Fourrey C."/>
            <person name="LaButti K."/>
            <person name="Lindquist E.A."/>
            <person name="Lipzen A."/>
            <person name="Lundell T."/>
            <person name="Morin E."/>
            <person name="Murat C."/>
            <person name="Riley R."/>
            <person name="Ohm R."/>
            <person name="Sun H."/>
            <person name="Tunlid A."/>
            <person name="Henrissat B."/>
            <person name="Grigoriev I.V."/>
            <person name="Hibbett D.S."/>
            <person name="Martin F."/>
        </authorList>
    </citation>
    <scope>NUCLEOTIDE SEQUENCE [LARGE SCALE GENOMIC DNA]</scope>
    <source>
        <strain evidence="3">Foug A</strain>
    </source>
</reference>
<evidence type="ECO:0000256" key="1">
    <source>
        <dbReference type="SAM" id="MobiDB-lite"/>
    </source>
</evidence>
<dbReference type="EMBL" id="KN822178">
    <property type="protein sequence ID" value="KIM53541.1"/>
    <property type="molecule type" value="Genomic_DNA"/>
</dbReference>
<evidence type="ECO:0000313" key="3">
    <source>
        <dbReference type="Proteomes" id="UP000053989"/>
    </source>
</evidence>
<keyword evidence="3" id="KW-1185">Reference proteome</keyword>
<proteinExistence type="predicted"/>
<feature type="compositionally biased region" description="Low complexity" evidence="1">
    <location>
        <begin position="38"/>
        <end position="48"/>
    </location>
</feature>
<dbReference type="HOGENOM" id="CLU_2028101_0_0_1"/>
<organism evidence="2 3">
    <name type="scientific">Scleroderma citrinum Foug A</name>
    <dbReference type="NCBI Taxonomy" id="1036808"/>
    <lineage>
        <taxon>Eukaryota</taxon>
        <taxon>Fungi</taxon>
        <taxon>Dikarya</taxon>
        <taxon>Basidiomycota</taxon>
        <taxon>Agaricomycotina</taxon>
        <taxon>Agaricomycetes</taxon>
        <taxon>Agaricomycetidae</taxon>
        <taxon>Boletales</taxon>
        <taxon>Sclerodermatineae</taxon>
        <taxon>Sclerodermataceae</taxon>
        <taxon>Scleroderma</taxon>
    </lineage>
</organism>
<feature type="compositionally biased region" description="Basic and acidic residues" evidence="1">
    <location>
        <begin position="7"/>
        <end position="25"/>
    </location>
</feature>
<gene>
    <name evidence="2" type="ORF">SCLCIDRAFT_31814</name>
</gene>
<protein>
    <submittedName>
        <fullName evidence="2">Uncharacterized protein</fullName>
    </submittedName>
</protein>
<evidence type="ECO:0000313" key="2">
    <source>
        <dbReference type="EMBL" id="KIM53541.1"/>
    </source>
</evidence>
<dbReference type="Proteomes" id="UP000053989">
    <property type="component" value="Unassembled WGS sequence"/>
</dbReference>
<name>A0A0C3DBR5_9AGAM</name>
<accession>A0A0C3DBR5</accession>
<feature type="region of interest" description="Disordered" evidence="1">
    <location>
        <begin position="1"/>
        <end position="80"/>
    </location>
</feature>